<organism evidence="3 4">
    <name type="scientific">Xanthoceras sorbifolium</name>
    <dbReference type="NCBI Taxonomy" id="99658"/>
    <lineage>
        <taxon>Eukaryota</taxon>
        <taxon>Viridiplantae</taxon>
        <taxon>Streptophyta</taxon>
        <taxon>Embryophyta</taxon>
        <taxon>Tracheophyta</taxon>
        <taxon>Spermatophyta</taxon>
        <taxon>Magnoliopsida</taxon>
        <taxon>eudicotyledons</taxon>
        <taxon>Gunneridae</taxon>
        <taxon>Pentapetalae</taxon>
        <taxon>rosids</taxon>
        <taxon>malvids</taxon>
        <taxon>Sapindales</taxon>
        <taxon>Sapindaceae</taxon>
        <taxon>Xanthoceroideae</taxon>
        <taxon>Xanthoceras</taxon>
    </lineage>
</organism>
<protein>
    <submittedName>
        <fullName evidence="3">Uncharacterized protein</fullName>
    </submittedName>
</protein>
<dbReference type="EMBL" id="JAFEMO010000001">
    <property type="protein sequence ID" value="KAH7578502.1"/>
    <property type="molecule type" value="Genomic_DNA"/>
</dbReference>
<keyword evidence="4" id="KW-1185">Reference proteome</keyword>
<comment type="caution">
    <text evidence="3">The sequence shown here is derived from an EMBL/GenBank/DDBJ whole genome shotgun (WGS) entry which is preliminary data.</text>
</comment>
<feature type="region of interest" description="Disordered" evidence="2">
    <location>
        <begin position="405"/>
        <end position="425"/>
    </location>
</feature>
<sequence length="425" mass="48488">MSFAPKMLNRQRSHISPPPLAADQFRVKLTTLIARHDRVKIAYQQLESQIKTVLLQTEEMFASLAIPLMKLVGLKTFEMAEEGRFTTIIIDTADSPDHRRGGRRNGVVSESPTASSVFDRGEDHNNLEIGNYATKATVAGRELVEKQQTQVIQLVQLLRQTEVQVNSRQENILQTLADHRVSLQKLFRKAVYCLSNFQSQNNNDSLIMVKLLQGLFDYMGKVFGSVENGVEELMQSLADHMCNPMVEYVKGLKADMKFGTCSRLLATVEEMEMELRNGRLELEEARKRVRVAEEGKVEALSKLHETHERVRRFNKIFNFLSENKREPRESSVPYKFLGMEEGQENDDKQLWELLKKRQYKAPESPMGPPQLVSLEPNTKRSKSRPGTWNHMRGLQGHTCLEARIPLGSSPSATIQRAVSRKRITP</sequence>
<feature type="region of interest" description="Disordered" evidence="2">
    <location>
        <begin position="361"/>
        <end position="392"/>
    </location>
</feature>
<evidence type="ECO:0000256" key="2">
    <source>
        <dbReference type="SAM" id="MobiDB-lite"/>
    </source>
</evidence>
<keyword evidence="1" id="KW-0175">Coiled coil</keyword>
<dbReference type="Proteomes" id="UP000827721">
    <property type="component" value="Unassembled WGS sequence"/>
</dbReference>
<evidence type="ECO:0000313" key="4">
    <source>
        <dbReference type="Proteomes" id="UP000827721"/>
    </source>
</evidence>
<evidence type="ECO:0000313" key="3">
    <source>
        <dbReference type="EMBL" id="KAH7578502.1"/>
    </source>
</evidence>
<reference evidence="3 4" key="1">
    <citation type="submission" date="2021-02" db="EMBL/GenBank/DDBJ databases">
        <title>Plant Genome Project.</title>
        <authorList>
            <person name="Zhang R.-G."/>
        </authorList>
    </citation>
    <scope>NUCLEOTIDE SEQUENCE [LARGE SCALE GENOMIC DNA]</scope>
    <source>
        <tissue evidence="3">Leaves</tissue>
    </source>
</reference>
<feature type="region of interest" description="Disordered" evidence="2">
    <location>
        <begin position="93"/>
        <end position="122"/>
    </location>
</feature>
<accession>A0ABQ8IQB5</accession>
<gene>
    <name evidence="3" type="ORF">JRO89_XS01G0390000</name>
</gene>
<proteinExistence type="predicted"/>
<name>A0ABQ8IQB5_9ROSI</name>
<feature type="coiled-coil region" evidence="1">
    <location>
        <begin position="268"/>
        <end position="302"/>
    </location>
</feature>
<evidence type="ECO:0000256" key="1">
    <source>
        <dbReference type="SAM" id="Coils"/>
    </source>
</evidence>